<reference evidence="2 3" key="1">
    <citation type="submission" date="2019-07" db="EMBL/GenBank/DDBJ databases">
        <title>Genome sequencing of the stress-tolerant strain Azospirillum brasilense Az19.</title>
        <authorList>
            <person name="Maroniche G.A."/>
            <person name="Garcia J.E."/>
            <person name="Pagnussat L."/>
            <person name="Amenta M."/>
            <person name="Creus C.M."/>
        </authorList>
    </citation>
    <scope>NUCLEOTIDE SEQUENCE [LARGE SCALE GENOMIC DNA]</scope>
    <source>
        <strain evidence="2 3">Az19</strain>
    </source>
</reference>
<dbReference type="AlphaFoldDB" id="A0A5B0KNK2"/>
<comment type="caution">
    <text evidence="2">The sequence shown here is derived from an EMBL/GenBank/DDBJ whole genome shotgun (WGS) entry which is preliminary data.</text>
</comment>
<name>A0A5B0KNK2_9PROT</name>
<feature type="transmembrane region" description="Helical" evidence="1">
    <location>
        <begin position="34"/>
        <end position="51"/>
    </location>
</feature>
<evidence type="ECO:0000313" key="2">
    <source>
        <dbReference type="EMBL" id="KAA1052464.1"/>
    </source>
</evidence>
<dbReference type="EMBL" id="VEWN01000028">
    <property type="protein sequence ID" value="KAA1052464.1"/>
    <property type="molecule type" value="Genomic_DNA"/>
</dbReference>
<evidence type="ECO:0000313" key="3">
    <source>
        <dbReference type="Proteomes" id="UP000325333"/>
    </source>
</evidence>
<protein>
    <submittedName>
        <fullName evidence="2">Uncharacterized protein</fullName>
    </submittedName>
</protein>
<feature type="transmembrane region" description="Helical" evidence="1">
    <location>
        <begin position="6"/>
        <end position="25"/>
    </location>
</feature>
<organism evidence="2 3">
    <name type="scientific">Azospirillum argentinense</name>
    <dbReference type="NCBI Taxonomy" id="2970906"/>
    <lineage>
        <taxon>Bacteria</taxon>
        <taxon>Pseudomonadati</taxon>
        <taxon>Pseudomonadota</taxon>
        <taxon>Alphaproteobacteria</taxon>
        <taxon>Rhodospirillales</taxon>
        <taxon>Azospirillaceae</taxon>
        <taxon>Azospirillum</taxon>
    </lineage>
</organism>
<keyword evidence="1" id="KW-0812">Transmembrane</keyword>
<sequence length="53" mass="5651">MPMNEAQIGLLIVSPLLIGMVVLLYRQGVMTRSGATLAALASVGTVAWLFFTQ</sequence>
<evidence type="ECO:0000256" key="1">
    <source>
        <dbReference type="SAM" id="Phobius"/>
    </source>
</evidence>
<accession>A0A5B0KNK2</accession>
<keyword evidence="1" id="KW-0472">Membrane</keyword>
<proteinExistence type="predicted"/>
<gene>
    <name evidence="2" type="ORF">FH063_004287</name>
</gene>
<dbReference type="Proteomes" id="UP000325333">
    <property type="component" value="Unassembled WGS sequence"/>
</dbReference>
<keyword evidence="1" id="KW-1133">Transmembrane helix</keyword>